<dbReference type="EMBL" id="RCZO01000015">
    <property type="protein sequence ID" value="TPG04122.1"/>
    <property type="molecule type" value="Genomic_DNA"/>
</dbReference>
<proteinExistence type="predicted"/>
<keyword evidence="2" id="KW-1185">Reference proteome</keyword>
<evidence type="ECO:0000313" key="1">
    <source>
        <dbReference type="EMBL" id="TPG04122.1"/>
    </source>
</evidence>
<dbReference type="Proteomes" id="UP000319486">
    <property type="component" value="Unassembled WGS sequence"/>
</dbReference>
<organism evidence="1 2">
    <name type="scientific">Rhodanobacter glycinis</name>
    <dbReference type="NCBI Taxonomy" id="582702"/>
    <lineage>
        <taxon>Bacteria</taxon>
        <taxon>Pseudomonadati</taxon>
        <taxon>Pseudomonadota</taxon>
        <taxon>Gammaproteobacteria</taxon>
        <taxon>Lysobacterales</taxon>
        <taxon>Rhodanobacteraceae</taxon>
        <taxon>Rhodanobacter</taxon>
    </lineage>
</organism>
<dbReference type="AlphaFoldDB" id="A0A502BUM3"/>
<reference evidence="1 2" key="1">
    <citation type="journal article" date="2019" name="Environ. Microbiol.">
        <title>Species interactions and distinct microbial communities in high Arctic permafrost affected cryosols are associated with the CH4 and CO2 gas fluxes.</title>
        <authorList>
            <person name="Altshuler I."/>
            <person name="Hamel J."/>
            <person name="Turney S."/>
            <person name="Magnuson E."/>
            <person name="Levesque R."/>
            <person name="Greer C."/>
            <person name="Whyte L.G."/>
        </authorList>
    </citation>
    <scope>NUCLEOTIDE SEQUENCE [LARGE SCALE GENOMIC DNA]</scope>
    <source>
        <strain evidence="1 2">S13Y</strain>
    </source>
</reference>
<dbReference type="Pfam" id="PF12244">
    <property type="entry name" value="DUF3606"/>
    <property type="match status" value="1"/>
</dbReference>
<accession>A0A502BUM3</accession>
<protein>
    <submittedName>
        <fullName evidence="1">DUF3606 domain-containing protein</fullName>
    </submittedName>
</protein>
<sequence length="78" mass="8475">MPKSTGQLDGCHSVRTSVSELINLRSRLSRAHWCGCFSCTDRELIEAVRATGSTEIGVVGLFLATRYALESFDTSHAA</sequence>
<evidence type="ECO:0000313" key="2">
    <source>
        <dbReference type="Proteomes" id="UP000319486"/>
    </source>
</evidence>
<gene>
    <name evidence="1" type="ORF">EAH88_18610</name>
</gene>
<dbReference type="InterPro" id="IPR022037">
    <property type="entry name" value="DUF3606"/>
</dbReference>
<comment type="caution">
    <text evidence="1">The sequence shown here is derived from an EMBL/GenBank/DDBJ whole genome shotgun (WGS) entry which is preliminary data.</text>
</comment>
<name>A0A502BUM3_9GAMM</name>